<organism evidence="1 2">
    <name type="scientific">Altererythrobacter xiamenensis</name>
    <dbReference type="NCBI Taxonomy" id="1316679"/>
    <lineage>
        <taxon>Bacteria</taxon>
        <taxon>Pseudomonadati</taxon>
        <taxon>Pseudomonadota</taxon>
        <taxon>Alphaproteobacteria</taxon>
        <taxon>Sphingomonadales</taxon>
        <taxon>Erythrobacteraceae</taxon>
        <taxon>Altererythrobacter</taxon>
    </lineage>
</organism>
<accession>A0A1Y6F634</accession>
<dbReference type="Proteomes" id="UP000194420">
    <property type="component" value="Unassembled WGS sequence"/>
</dbReference>
<dbReference type="Gene3D" id="3.30.420.240">
    <property type="match status" value="1"/>
</dbReference>
<protein>
    <submittedName>
        <fullName evidence="1">Phage uncharacterized protein (Putative large terminase), C-terminal domain-containing protein</fullName>
    </submittedName>
</protein>
<gene>
    <name evidence="1" type="ORF">SAMN06297468_2099</name>
</gene>
<proteinExistence type="predicted"/>
<dbReference type="InterPro" id="IPR006517">
    <property type="entry name" value="Phage_terminase_lsu-like_C"/>
</dbReference>
<dbReference type="RefSeq" id="WP_159456640.1">
    <property type="nucleotide sequence ID" value="NZ_FXWG01000002.1"/>
</dbReference>
<name>A0A1Y6F634_9SPHN</name>
<dbReference type="EMBL" id="FXWG01000002">
    <property type="protein sequence ID" value="SMQ69916.1"/>
    <property type="molecule type" value="Genomic_DNA"/>
</dbReference>
<sequence length="471" mass="53584">MADPFELRRIVDDLCRKDFFAFAIRAFPILEPGKLYMAPHIAIICFLLMKVFRGDVRRALVCIPPRYLKTYLISIAYPAWLLGKDPKTRIICASYGTDLAEKFSADTLKLMKSAWYKRIFPNTHLDPKQQNKTEIGTTVGGYRFATSTGATLTGRGADVIIIDDPVKASEGHSPTARARCIEWFQSTIHTRFNHPKKGRLIVVAQRLHQEDLPGHIMETGGWEELILPAIQPTTKVFDIVEGGKKAKFVAGRILQPERHDLEDLEQLKKEMGEFDFEAQFNQSPLPPGGAIIKEQWVKRYEKPPKPSQTMAIVQSWDTAYEGDEESAWSVCTTWAICPDGFYLLDVWRERPSFPDLVKAVYKLKAMHKAKLVIVEKKASGISLIETINGLEGQKWLVNLSPSTGKVERTEQQAVKFEQGKIWLPEEAPWLAAYEGELFTFPHCKFKDQVDATVQFLAATDYHKFKMLLKHL</sequence>
<dbReference type="OrthoDB" id="9771580at2"/>
<dbReference type="Gene3D" id="3.40.50.300">
    <property type="entry name" value="P-loop containing nucleotide triphosphate hydrolases"/>
    <property type="match status" value="1"/>
</dbReference>
<dbReference type="Pfam" id="PF03237">
    <property type="entry name" value="Terminase_6N"/>
    <property type="match status" value="1"/>
</dbReference>
<keyword evidence="2" id="KW-1185">Reference proteome</keyword>
<dbReference type="AlphaFoldDB" id="A0A1Y6F634"/>
<evidence type="ECO:0000313" key="1">
    <source>
        <dbReference type="EMBL" id="SMQ69916.1"/>
    </source>
</evidence>
<evidence type="ECO:0000313" key="2">
    <source>
        <dbReference type="Proteomes" id="UP000194420"/>
    </source>
</evidence>
<dbReference type="InterPro" id="IPR027417">
    <property type="entry name" value="P-loop_NTPase"/>
</dbReference>
<dbReference type="NCBIfam" id="TIGR01630">
    <property type="entry name" value="psiM2_ORF9"/>
    <property type="match status" value="1"/>
</dbReference>
<reference evidence="2" key="1">
    <citation type="submission" date="2017-04" db="EMBL/GenBank/DDBJ databases">
        <authorList>
            <person name="Varghese N."/>
            <person name="Submissions S."/>
        </authorList>
    </citation>
    <scope>NUCLEOTIDE SEQUENCE [LARGE SCALE GENOMIC DNA]</scope>
</reference>